<dbReference type="PANTHER" id="PTHR41260">
    <property type="entry name" value="PROTEIN ECSC"/>
    <property type="match status" value="1"/>
</dbReference>
<sequence>MGDKIVDIVPQQIKQIGQDAAQSIAQSQIYQQMLKVIADGFSQVEQRVAKYTLSQDDVLAQVNKLDLGNEYLSLDELCLARSYTLSKVVDSVKTQNMGVAAIEGGATGAVGFAGLPFSLVLNTFQCFRAVQNVALIYGYDVKNDPDELGIAGAVFANSMAPSADNEIGGLGAAVGKVMMIAEAGVVKIAAGKGWGEMISKGGVPLLIAQMRALANKAAAKALDKAGQQGLEKSIFNRVFQMIGRKLPLKTVQKGVPIIGGVIGAGVDTWQIARCIDYANIFYQKRFIFEKQTRIAMLTGSGMNDASITAEVSEA</sequence>
<accession>A0A2N3QRL3</accession>
<dbReference type="Proteomes" id="UP000233783">
    <property type="component" value="Unassembled WGS sequence"/>
</dbReference>
<evidence type="ECO:0000313" key="2">
    <source>
        <dbReference type="Proteomes" id="UP000233783"/>
    </source>
</evidence>
<dbReference type="InterPro" id="IPR024787">
    <property type="entry name" value="EcsC"/>
</dbReference>
<organism evidence="1 2">
    <name type="scientific">Bifidobacterium pseudolongum subsp. globosum</name>
    <dbReference type="NCBI Taxonomy" id="1690"/>
    <lineage>
        <taxon>Bacteria</taxon>
        <taxon>Bacillati</taxon>
        <taxon>Actinomycetota</taxon>
        <taxon>Actinomycetes</taxon>
        <taxon>Bifidobacteriales</taxon>
        <taxon>Bifidobacteriaceae</taxon>
        <taxon>Bifidobacterium</taxon>
    </lineage>
</organism>
<dbReference type="AlphaFoldDB" id="A0A2N3QRL3"/>
<proteinExistence type="predicted"/>
<evidence type="ECO:0000313" key="1">
    <source>
        <dbReference type="EMBL" id="PKU94519.1"/>
    </source>
</evidence>
<reference evidence="1 2" key="1">
    <citation type="submission" date="2017-10" db="EMBL/GenBank/DDBJ databases">
        <title>Bifidobacterium genomics.</title>
        <authorList>
            <person name="Lugli G.A."/>
            <person name="Milani C."/>
            <person name="Mancabelli L."/>
        </authorList>
    </citation>
    <scope>NUCLEOTIDE SEQUENCE [LARGE SCALE GENOMIC DNA]</scope>
    <source>
        <strain evidence="1 2">1744B</strain>
    </source>
</reference>
<gene>
    <name evidence="1" type="ORF">CQR56_1540</name>
</gene>
<dbReference type="PANTHER" id="PTHR41260:SF1">
    <property type="entry name" value="PROTEIN ECSC"/>
    <property type="match status" value="1"/>
</dbReference>
<comment type="caution">
    <text evidence="1">The sequence shown here is derived from an EMBL/GenBank/DDBJ whole genome shotgun (WGS) entry which is preliminary data.</text>
</comment>
<dbReference type="EMBL" id="PCHB01000018">
    <property type="protein sequence ID" value="PKU94519.1"/>
    <property type="molecule type" value="Genomic_DNA"/>
</dbReference>
<protein>
    <submittedName>
        <fullName evidence="1">EcsC protein family</fullName>
    </submittedName>
</protein>
<name>A0A2N3QRL3_9BIFI</name>
<dbReference type="Pfam" id="PF12787">
    <property type="entry name" value="EcsC"/>
    <property type="match status" value="1"/>
</dbReference>